<dbReference type="Pfam" id="PF14584">
    <property type="entry name" value="DUF4446"/>
    <property type="match status" value="1"/>
</dbReference>
<comment type="caution">
    <text evidence="3">The sequence shown here is derived from an EMBL/GenBank/DDBJ whole genome shotgun (WGS) entry which is preliminary data.</text>
</comment>
<evidence type="ECO:0000313" key="2">
    <source>
        <dbReference type="EMBL" id="MBS5964433.1"/>
    </source>
</evidence>
<name>A0A233V204_FINMA</name>
<keyword evidence="1" id="KW-0812">Transmembrane</keyword>
<reference evidence="2" key="3">
    <citation type="submission" date="2021-02" db="EMBL/GenBank/DDBJ databases">
        <title>Infant gut strain persistence is associated with maternal origin, phylogeny, and functional potential including surface adhesion and iron acquisition.</title>
        <authorList>
            <person name="Lou Y.C."/>
        </authorList>
    </citation>
    <scope>NUCLEOTIDE SEQUENCE</scope>
    <source>
        <strain evidence="2">L3_058_000G1_dasL3_058_000G1_concoct_72</strain>
    </source>
</reference>
<dbReference type="GeneID" id="60840965"/>
<keyword evidence="1" id="KW-1133">Transmembrane helix</keyword>
<reference evidence="4" key="2">
    <citation type="submission" date="2017-04" db="EMBL/GenBank/DDBJ databases">
        <title>Finegoldia magna isolated from orthopedic joint implant-associated infections.</title>
        <authorList>
            <person name="Bjorklund S."/>
            <person name="Bruggemann H."/>
            <person name="Jensen A."/>
            <person name="Hellmark B."/>
            <person name="Soderquist B."/>
        </authorList>
    </citation>
    <scope>NUCLEOTIDE SEQUENCE [LARGE SCALE GENOMIC DNA]</scope>
    <source>
        <strain evidence="4">CCUG 54800</strain>
    </source>
</reference>
<gene>
    <name evidence="3" type="ORF">B9N49_09255</name>
    <name evidence="2" type="ORF">KIA07_02060</name>
</gene>
<accession>A0A233V204</accession>
<dbReference type="EMBL" id="JAHAIK010000004">
    <property type="protein sequence ID" value="MBS5964433.1"/>
    <property type="molecule type" value="Genomic_DNA"/>
</dbReference>
<keyword evidence="1" id="KW-0472">Membrane</keyword>
<dbReference type="Proteomes" id="UP000730862">
    <property type="component" value="Unassembled WGS sequence"/>
</dbReference>
<evidence type="ECO:0000313" key="4">
    <source>
        <dbReference type="Proteomes" id="UP000215413"/>
    </source>
</evidence>
<sequence>MGLSSAMNTILIILMVFVVLVSVINFRKINIVNKKVNRVKRRYDALFRAQDGDIEDILNQNSTDIVANQKRIEELSKTLESVETLQAISLQKIGLVNYDAFEYLTNKLSYSLCLLDANDNGLIITSIFGREQSTSYIKIITNAKCSEKLSEEENEALKKALK</sequence>
<dbReference type="RefSeq" id="WP_094204537.1">
    <property type="nucleotide sequence ID" value="NZ_AP031486.1"/>
</dbReference>
<evidence type="ECO:0000313" key="3">
    <source>
        <dbReference type="EMBL" id="OXZ26408.1"/>
    </source>
</evidence>
<dbReference type="EMBL" id="NDYC01000048">
    <property type="protein sequence ID" value="OXZ26408.1"/>
    <property type="molecule type" value="Genomic_DNA"/>
</dbReference>
<reference evidence="3" key="1">
    <citation type="journal article" date="2017" name="J. Clin. Microbiol.">
        <title>Finegoldia magna Isolated from Orthopedic Joint Implant-Associated Infections.</title>
        <authorList>
            <person name="Soderquist B."/>
            <person name="Bjorklund S."/>
            <person name="Hellmark B."/>
            <person name="Jensen A."/>
            <person name="Bruggemann H."/>
        </authorList>
    </citation>
    <scope>NUCLEOTIDE SEQUENCE</scope>
    <source>
        <strain evidence="3">CCUG 54800</strain>
    </source>
</reference>
<feature type="transmembrane region" description="Helical" evidence="1">
    <location>
        <begin position="6"/>
        <end position="26"/>
    </location>
</feature>
<organism evidence="3 4">
    <name type="scientific">Finegoldia magna</name>
    <name type="common">Peptostreptococcus magnus</name>
    <dbReference type="NCBI Taxonomy" id="1260"/>
    <lineage>
        <taxon>Bacteria</taxon>
        <taxon>Bacillati</taxon>
        <taxon>Bacillota</taxon>
        <taxon>Tissierellia</taxon>
        <taxon>Tissierellales</taxon>
        <taxon>Peptoniphilaceae</taxon>
        <taxon>Finegoldia</taxon>
    </lineage>
</organism>
<dbReference type="InterPro" id="IPR027981">
    <property type="entry name" value="DUF4446"/>
</dbReference>
<dbReference type="AlphaFoldDB" id="A0A233V204"/>
<evidence type="ECO:0000256" key="1">
    <source>
        <dbReference type="SAM" id="Phobius"/>
    </source>
</evidence>
<proteinExistence type="predicted"/>
<protein>
    <submittedName>
        <fullName evidence="2">DUF4446 family protein</fullName>
    </submittedName>
</protein>
<dbReference type="Proteomes" id="UP000215413">
    <property type="component" value="Unassembled WGS sequence"/>
</dbReference>